<feature type="compositionally biased region" description="Low complexity" evidence="1">
    <location>
        <begin position="320"/>
        <end position="339"/>
    </location>
</feature>
<evidence type="ECO:0000256" key="1">
    <source>
        <dbReference type="SAM" id="MobiDB-lite"/>
    </source>
</evidence>
<evidence type="ECO:0000256" key="2">
    <source>
        <dbReference type="SAM" id="Phobius"/>
    </source>
</evidence>
<evidence type="ECO:0000313" key="4">
    <source>
        <dbReference type="Proteomes" id="UP000578352"/>
    </source>
</evidence>
<sequence length="359" mass="38162">MTRTPSMTWRRRDDIAGRPWRGRVRDYDLFKEVTIGVIVVGAVTLGLAAVFGSPDEPGVTFASWSAADPVDFASTATAELDGTSSTAQYGPPYNDTQGATQTLGPLDLQSLSGVRLPIDTAQAFVIGPLRTLPTVPAAVARWTSATPAQQAKWAAAYEKALAADTGTALPKSSGAYGPVPAMISSLSGMARSGALDGALTSQGGFYALNHTPAILFLGDGQYFRNLAAAQHLTGDQWGMMNETGNTPGQAWLWLFSLFYQVQPFASLSNADLVIVLIMGTLTLLLALLPFIPGLRTIPRWIPLHRIIWRDYYRATRVSASTGQSATASSAASSSSARSGTSERRDMPKRVASSSRSETG</sequence>
<keyword evidence="2" id="KW-1133">Transmembrane helix</keyword>
<comment type="caution">
    <text evidence="3">The sequence shown here is derived from an EMBL/GenBank/DDBJ whole genome shotgun (WGS) entry which is preliminary data.</text>
</comment>
<name>A0A853CRD6_9MICO</name>
<gene>
    <name evidence="3" type="ORF">HNR13_001185</name>
</gene>
<organism evidence="3 4">
    <name type="scientific">Leifsonia shinshuensis</name>
    <dbReference type="NCBI Taxonomy" id="150026"/>
    <lineage>
        <taxon>Bacteria</taxon>
        <taxon>Bacillati</taxon>
        <taxon>Actinomycetota</taxon>
        <taxon>Actinomycetes</taxon>
        <taxon>Micrococcales</taxon>
        <taxon>Microbacteriaceae</taxon>
        <taxon>Leifsonia</taxon>
    </lineage>
</organism>
<accession>A0A853CRD6</accession>
<feature type="transmembrane region" description="Helical" evidence="2">
    <location>
        <begin position="33"/>
        <end position="52"/>
    </location>
</feature>
<proteinExistence type="predicted"/>
<feature type="region of interest" description="Disordered" evidence="1">
    <location>
        <begin position="320"/>
        <end position="359"/>
    </location>
</feature>
<dbReference type="RefSeq" id="WP_179604894.1">
    <property type="nucleotide sequence ID" value="NZ_BAABEH010000001.1"/>
</dbReference>
<reference evidence="3 4" key="1">
    <citation type="submission" date="2020-07" db="EMBL/GenBank/DDBJ databases">
        <title>Sequencing the genomes of 1000 actinobacteria strains.</title>
        <authorList>
            <person name="Klenk H.-P."/>
        </authorList>
    </citation>
    <scope>NUCLEOTIDE SEQUENCE [LARGE SCALE GENOMIC DNA]</scope>
    <source>
        <strain evidence="3 4">DSM 15165</strain>
    </source>
</reference>
<dbReference type="Proteomes" id="UP000578352">
    <property type="component" value="Unassembled WGS sequence"/>
</dbReference>
<keyword evidence="2" id="KW-0812">Transmembrane</keyword>
<dbReference type="EMBL" id="JACCFL010000001">
    <property type="protein sequence ID" value="NYJ22898.1"/>
    <property type="molecule type" value="Genomic_DNA"/>
</dbReference>
<keyword evidence="2" id="KW-0472">Membrane</keyword>
<feature type="transmembrane region" description="Helical" evidence="2">
    <location>
        <begin position="272"/>
        <end position="291"/>
    </location>
</feature>
<protein>
    <submittedName>
        <fullName evidence="3">Uncharacterized protein</fullName>
    </submittedName>
</protein>
<dbReference type="AlphaFoldDB" id="A0A853CRD6"/>
<evidence type="ECO:0000313" key="3">
    <source>
        <dbReference type="EMBL" id="NYJ22898.1"/>
    </source>
</evidence>